<protein>
    <recommendedName>
        <fullName evidence="8">Galactose mutarotase</fullName>
        <ecNumber evidence="7">5.1.3.3</ecNumber>
    </recommendedName>
    <alternativeName>
        <fullName evidence="17">Aldose 1-epimerase</fullName>
    </alternativeName>
</protein>
<evidence type="ECO:0000256" key="11">
    <source>
        <dbReference type="ARBA" id="ARBA00022670"/>
    </source>
</evidence>
<keyword evidence="10" id="KW-0597">Phosphoprotein</keyword>
<keyword evidence="20" id="KW-0732">Signal</keyword>
<evidence type="ECO:0000256" key="18">
    <source>
        <dbReference type="ARBA" id="ARBA00045743"/>
    </source>
</evidence>
<gene>
    <name evidence="23" type="ORF">SFRICE_008985</name>
</gene>
<evidence type="ECO:0000256" key="15">
    <source>
        <dbReference type="ARBA" id="ARBA00023235"/>
    </source>
</evidence>
<dbReference type="SUPFAM" id="SSF74650">
    <property type="entry name" value="Galactose mutarotase-like"/>
    <property type="match status" value="1"/>
</dbReference>
<dbReference type="PROSITE" id="PS00545">
    <property type="entry name" value="ALDOSE_1_EPIMERASE"/>
    <property type="match status" value="1"/>
</dbReference>
<evidence type="ECO:0000256" key="10">
    <source>
        <dbReference type="ARBA" id="ARBA00022553"/>
    </source>
</evidence>
<evidence type="ECO:0000256" key="17">
    <source>
        <dbReference type="ARBA" id="ARBA00032729"/>
    </source>
</evidence>
<evidence type="ECO:0000256" key="20">
    <source>
        <dbReference type="SAM" id="SignalP"/>
    </source>
</evidence>
<evidence type="ECO:0000256" key="16">
    <source>
        <dbReference type="ARBA" id="ARBA00023277"/>
    </source>
</evidence>
<feature type="signal peptide" evidence="20">
    <location>
        <begin position="1"/>
        <end position="26"/>
    </location>
</feature>
<organism evidence="23">
    <name type="scientific">Spodoptera frugiperda</name>
    <name type="common">Fall armyworm</name>
    <dbReference type="NCBI Taxonomy" id="7108"/>
    <lineage>
        <taxon>Eukaryota</taxon>
        <taxon>Metazoa</taxon>
        <taxon>Ecdysozoa</taxon>
        <taxon>Arthropoda</taxon>
        <taxon>Hexapoda</taxon>
        <taxon>Insecta</taxon>
        <taxon>Pterygota</taxon>
        <taxon>Neoptera</taxon>
        <taxon>Endopterygota</taxon>
        <taxon>Lepidoptera</taxon>
        <taxon>Glossata</taxon>
        <taxon>Ditrysia</taxon>
        <taxon>Noctuoidea</taxon>
        <taxon>Noctuidae</taxon>
        <taxon>Amphipyrinae</taxon>
        <taxon>Spodoptera</taxon>
    </lineage>
</organism>
<feature type="domain" description="Peptidase C1A papain C-terminal" evidence="21">
    <location>
        <begin position="490"/>
        <end position="707"/>
    </location>
</feature>
<evidence type="ECO:0000256" key="19">
    <source>
        <dbReference type="SAM" id="MobiDB-lite"/>
    </source>
</evidence>
<comment type="subcellular location">
    <subcellularLocation>
        <location evidence="3">Cytoplasm</location>
    </subcellularLocation>
</comment>
<dbReference type="Gene3D" id="2.70.98.10">
    <property type="match status" value="1"/>
</dbReference>
<evidence type="ECO:0000256" key="5">
    <source>
        <dbReference type="ARBA" id="ARBA00006206"/>
    </source>
</evidence>
<dbReference type="PANTHER" id="PTHR10091">
    <property type="entry name" value="ALDOSE-1-EPIMERASE"/>
    <property type="match status" value="1"/>
</dbReference>
<dbReference type="Pfam" id="PF00112">
    <property type="entry name" value="Peptidase_C1"/>
    <property type="match status" value="2"/>
</dbReference>
<accession>A0A2H1VBA2</accession>
<dbReference type="GO" id="GO:0030246">
    <property type="term" value="F:carbohydrate binding"/>
    <property type="evidence" value="ECO:0007669"/>
    <property type="project" value="InterPro"/>
</dbReference>
<dbReference type="UniPathway" id="UPA00214"/>
<dbReference type="InterPro" id="IPR011013">
    <property type="entry name" value="Gal_mutarotase_sf_dom"/>
</dbReference>
<dbReference type="GO" id="GO:0004034">
    <property type="term" value="F:aldose 1-epimerase activity"/>
    <property type="evidence" value="ECO:0007669"/>
    <property type="project" value="UniProtKB-EC"/>
</dbReference>
<evidence type="ECO:0000256" key="1">
    <source>
        <dbReference type="ARBA" id="ARBA00001614"/>
    </source>
</evidence>
<dbReference type="GO" id="GO:0005737">
    <property type="term" value="C:cytoplasm"/>
    <property type="evidence" value="ECO:0007669"/>
    <property type="project" value="UniProtKB-SubCell"/>
</dbReference>
<proteinExistence type="inferred from homology"/>
<dbReference type="GO" id="GO:0033499">
    <property type="term" value="P:galactose catabolic process via UDP-galactose, Leloir pathway"/>
    <property type="evidence" value="ECO:0007669"/>
    <property type="project" value="TreeGrafter"/>
</dbReference>
<evidence type="ECO:0000256" key="3">
    <source>
        <dbReference type="ARBA" id="ARBA00004496"/>
    </source>
</evidence>
<evidence type="ECO:0000256" key="8">
    <source>
        <dbReference type="ARBA" id="ARBA00021023"/>
    </source>
</evidence>
<keyword evidence="16" id="KW-0119">Carbohydrate metabolism</keyword>
<name>A0A2H1VBA2_SPOFR</name>
<evidence type="ECO:0000256" key="14">
    <source>
        <dbReference type="ARBA" id="ARBA00023145"/>
    </source>
</evidence>
<dbReference type="CDD" id="cd02248">
    <property type="entry name" value="Peptidase_C1A"/>
    <property type="match status" value="2"/>
</dbReference>
<dbReference type="PROSITE" id="PS00139">
    <property type="entry name" value="THIOL_PROTEASE_CYS"/>
    <property type="match status" value="1"/>
</dbReference>
<evidence type="ECO:0000256" key="13">
    <source>
        <dbReference type="ARBA" id="ARBA00022807"/>
    </source>
</evidence>
<comment type="catalytic activity">
    <reaction evidence="2">
        <text>alpha-D-galactose = beta-D-galactose</text>
        <dbReference type="Rhea" id="RHEA:28675"/>
        <dbReference type="ChEBI" id="CHEBI:27667"/>
        <dbReference type="ChEBI" id="CHEBI:28061"/>
        <dbReference type="EC" id="5.1.3.3"/>
    </reaction>
    <physiologicalReaction direction="right-to-left" evidence="2">
        <dbReference type="Rhea" id="RHEA:28677"/>
    </physiologicalReaction>
</comment>
<feature type="domain" description="Peptidase C1A papain C-terminal" evidence="21">
    <location>
        <begin position="157"/>
        <end position="371"/>
    </location>
</feature>
<dbReference type="InterPro" id="IPR000668">
    <property type="entry name" value="Peptidase_C1A_C"/>
</dbReference>
<dbReference type="InterPro" id="IPR008183">
    <property type="entry name" value="Aldose_1/G6P_1-epimerase"/>
</dbReference>
<evidence type="ECO:0000259" key="21">
    <source>
        <dbReference type="SMART" id="SM00645"/>
    </source>
</evidence>
<comment type="function">
    <text evidence="18">Mutarotase that catalyzes the interconversion of beta-D-galactose and alpha-D-galactose during galactose metabolism. Beta-D-galactose is metabolized in the liver into glucose 1-phosphate, the primary metabolic fuel, by the action of four enzymes that constitute the Leloir pathway: GALM, GALK1 (galactokinase), GALT (galactose-1-phosphate uridylyltransferase) and GALE (UDP-galactose-4'-epimerase). Involved in the maintenance of the equilibrium between the beta- and alpha-anomers of galactose, therefore ensuring a sufficient supply of the alpha-anomer for GALK1. Also active on D-glucose although shows a preference for galactose over glucose.</text>
</comment>
<feature type="domain" description="Cathepsin propeptide inhibitor" evidence="22">
    <location>
        <begin position="392"/>
        <end position="447"/>
    </location>
</feature>
<dbReference type="InterPro" id="IPR025660">
    <property type="entry name" value="Pept_his_AS"/>
</dbReference>
<comment type="similarity">
    <text evidence="5">Belongs to the aldose epimerase family.</text>
</comment>
<dbReference type="InterPro" id="IPR013201">
    <property type="entry name" value="Prot_inhib_I29"/>
</dbReference>
<dbReference type="EC" id="5.1.3.3" evidence="7"/>
<feature type="chain" id="PRO_5013702125" description="Galactose mutarotase" evidence="20">
    <location>
        <begin position="27"/>
        <end position="1090"/>
    </location>
</feature>
<dbReference type="Pfam" id="PF08246">
    <property type="entry name" value="Inhibitor_I29"/>
    <property type="match status" value="2"/>
</dbReference>
<comment type="catalytic activity">
    <reaction evidence="1">
        <text>alpha-D-glucose = beta-D-glucose</text>
        <dbReference type="Rhea" id="RHEA:10264"/>
        <dbReference type="ChEBI" id="CHEBI:15903"/>
        <dbReference type="ChEBI" id="CHEBI:17925"/>
        <dbReference type="EC" id="5.1.3.3"/>
    </reaction>
</comment>
<dbReference type="SUPFAM" id="SSF54001">
    <property type="entry name" value="Cysteine proteinases"/>
    <property type="match status" value="2"/>
</dbReference>
<dbReference type="InterPro" id="IPR014718">
    <property type="entry name" value="GH-type_carb-bd"/>
</dbReference>
<dbReference type="InterPro" id="IPR000169">
    <property type="entry name" value="Pept_cys_AS"/>
</dbReference>
<feature type="region of interest" description="Disordered" evidence="19">
    <location>
        <begin position="102"/>
        <end position="139"/>
    </location>
</feature>
<dbReference type="FunFam" id="2.70.98.10:FF:000003">
    <property type="entry name" value="Aldose 1-epimerase"/>
    <property type="match status" value="1"/>
</dbReference>
<dbReference type="InterPro" id="IPR039417">
    <property type="entry name" value="Peptidase_C1A_papain-like"/>
</dbReference>
<dbReference type="AlphaFoldDB" id="A0A2H1VBA2"/>
<sequence length="1090" mass="121972">MNKWWNWVLGFALFCLLFVAIPISLSRQKSVEELKPMFDDYITKFNKSYATPEEYSARFQHFVASVQEIELLNAASRGPDHCKAKYGLTKLSDMSKTEFKEQHLADEKLTKPPKSYGRRRARDGRSRHHDDEDDDKPCSNSPHDNIYVIIRKKRAALPLQVDWRTKGVIGPVQDQGLCGACWAFSTVGTIEAMNAIKTGKLDKLSVQEVIDCAGLGNLGCAGGDICLLLDWLVMTDAVVEKEAEYPLRLTDGACKANKNTTGVKVKTFTCDDFVGAEDQILSALATHGPVTVAVNALTWQHYLGGIIQFHCGGSPAELNHAVELVGYDLSGDVPYYIAKNSWGKDFGNAGYLNLAIGSNICGLANEVATVDVNFKVNLKEGIEVLDLRRLKFQKYIKDFKKSYEDDEYERRFDNFKASLKEIAQLNKLEGRTVFGLTKFSDMSKREFVEQMLLTPTDKRIDIVSNCTQHEHGPLREDSVLFSDRYQNQEPPENFDWRNTKDVIKEVLNQRRCRGCWAFSIVGVIESMSVIQKGDKEHRSIQELLDCSEYNEGCDGGRVSTAMEYICTNRTPFVPDEQYPLTLAAVRVCKLPANATGRRVKEYLFQRNVDEHTIVKRVAFHGPLVVAVDATNWMNYIGGVIQRACWSGISNHVVQLIGYVGYETRNKSVIPHYILKNSYGEDFGENGYVRISMYNNTCGIKDEVTICALWREDVCNPMLTVSTEDFGVHKGQTVKKITWRTSSGAEVSVISYGAIVQSIKVPDKYGVKKDIVLGFDDLEGYVKRNTPYLGATVGRCANRIGKASFEIDGKTYTLAMNVGKDHLHGGIVGFDKVVWETTLLGTKVVFTYLSKDMEEGYPGDLITSVIYEVTDDNKLHVQFKATTTKKTVVNLTNHSYFNLAGDDAGAQELYKHMVSINADKITETDSNSIPTGAFTIVRNTPFDFTLTKNLGDAMAAGQNLFDDNFCVNTLGPSLLSLVAVVTHPPSGRFLEVHSNQPGVQLYTSNFLPSPSEPALIGRNGAGYRRHGAFCLETQTYPDAVHHSNFPTSILNPGEEYDHRVVYKFGVYNNEKSRQNLRTARSIRKILVSNYL</sequence>
<evidence type="ECO:0000256" key="7">
    <source>
        <dbReference type="ARBA" id="ARBA00013185"/>
    </source>
</evidence>
<evidence type="ECO:0000256" key="12">
    <source>
        <dbReference type="ARBA" id="ARBA00022801"/>
    </source>
</evidence>
<dbReference type="GO" id="GO:0008234">
    <property type="term" value="F:cysteine-type peptidase activity"/>
    <property type="evidence" value="ECO:0007669"/>
    <property type="project" value="UniProtKB-KW"/>
</dbReference>
<dbReference type="PANTHER" id="PTHR10091:SF0">
    <property type="entry name" value="GALACTOSE MUTAROTASE"/>
    <property type="match status" value="1"/>
</dbReference>
<dbReference type="Gene3D" id="3.90.70.10">
    <property type="entry name" value="Cysteine proteinases"/>
    <property type="match status" value="2"/>
</dbReference>
<dbReference type="GO" id="GO:0006508">
    <property type="term" value="P:proteolysis"/>
    <property type="evidence" value="ECO:0007669"/>
    <property type="project" value="UniProtKB-KW"/>
</dbReference>
<dbReference type="Pfam" id="PF01263">
    <property type="entry name" value="Aldose_epim"/>
    <property type="match status" value="1"/>
</dbReference>
<keyword evidence="9" id="KW-0963">Cytoplasm</keyword>
<comment type="subunit">
    <text evidence="6">Monomer.</text>
</comment>
<evidence type="ECO:0000256" key="4">
    <source>
        <dbReference type="ARBA" id="ARBA00004947"/>
    </source>
</evidence>
<feature type="domain" description="Cathepsin propeptide inhibitor" evidence="22">
    <location>
        <begin position="38"/>
        <end position="99"/>
    </location>
</feature>
<reference evidence="23" key="1">
    <citation type="submission" date="2016-07" db="EMBL/GenBank/DDBJ databases">
        <authorList>
            <person name="Bretaudeau A."/>
        </authorList>
    </citation>
    <scope>NUCLEOTIDE SEQUENCE</scope>
    <source>
        <strain evidence="23">Rice</strain>
        <tissue evidence="23">Whole body</tissue>
    </source>
</reference>
<evidence type="ECO:0000256" key="9">
    <source>
        <dbReference type="ARBA" id="ARBA00022490"/>
    </source>
</evidence>
<feature type="compositionally biased region" description="Basic residues" evidence="19">
    <location>
        <begin position="116"/>
        <end position="127"/>
    </location>
</feature>
<dbReference type="GO" id="GO:0006006">
    <property type="term" value="P:glucose metabolic process"/>
    <property type="evidence" value="ECO:0007669"/>
    <property type="project" value="TreeGrafter"/>
</dbReference>
<dbReference type="NCBIfam" id="NF008277">
    <property type="entry name" value="PRK11055.1"/>
    <property type="match status" value="1"/>
</dbReference>
<keyword evidence="12" id="KW-0378">Hydrolase</keyword>
<comment type="pathway">
    <text evidence="4">Carbohydrate metabolism; galactose metabolism.</text>
</comment>
<evidence type="ECO:0000256" key="6">
    <source>
        <dbReference type="ARBA" id="ARBA00011245"/>
    </source>
</evidence>
<dbReference type="InterPro" id="IPR047215">
    <property type="entry name" value="Galactose_mutarotase-like"/>
</dbReference>
<dbReference type="InterPro" id="IPR038765">
    <property type="entry name" value="Papain-like_cys_pep_sf"/>
</dbReference>
<dbReference type="PROSITE" id="PS00639">
    <property type="entry name" value="THIOL_PROTEASE_HIS"/>
    <property type="match status" value="1"/>
</dbReference>
<dbReference type="CDD" id="cd09019">
    <property type="entry name" value="galactose_mutarotase_like"/>
    <property type="match status" value="1"/>
</dbReference>
<dbReference type="InterPro" id="IPR018052">
    <property type="entry name" value="Ald1_epimerase_CS"/>
</dbReference>
<keyword evidence="14" id="KW-0865">Zymogen</keyword>
<evidence type="ECO:0000259" key="22">
    <source>
        <dbReference type="SMART" id="SM00848"/>
    </source>
</evidence>
<evidence type="ECO:0000313" key="23">
    <source>
        <dbReference type="EMBL" id="SOQ38119.1"/>
    </source>
</evidence>
<evidence type="ECO:0000256" key="2">
    <source>
        <dbReference type="ARBA" id="ARBA00001712"/>
    </source>
</evidence>
<keyword evidence="15" id="KW-0413">Isomerase</keyword>
<keyword evidence="11" id="KW-0645">Protease</keyword>
<dbReference type="SMART" id="SM00848">
    <property type="entry name" value="Inhibitor_I29"/>
    <property type="match status" value="2"/>
</dbReference>
<dbReference type="EMBL" id="ODYU01001628">
    <property type="protein sequence ID" value="SOQ38119.1"/>
    <property type="molecule type" value="Genomic_DNA"/>
</dbReference>
<keyword evidence="13" id="KW-0788">Thiol protease</keyword>
<dbReference type="SMART" id="SM00645">
    <property type="entry name" value="Pept_C1"/>
    <property type="match status" value="2"/>
</dbReference>